<comment type="function">
    <text evidence="8">Part of the phosphoribosylformylglycinamidine synthase complex involved in the purines biosynthetic pathway. Catalyzes the ATP-dependent conversion of formylglycinamide ribonucleotide (FGAR) and glutamine to yield formylglycinamidine ribonucleotide (FGAM) and glutamate. The FGAM synthase complex is composed of three subunits. PurQ produces an ammonia molecule by converting glutamine to glutamate. PurL transfers the ammonia molecule to FGAR to form FGAM in an ATP-dependent manner. PurS interacts with PurQ and PurL and is thought to assist in the transfer of the ammonia molecule from PurQ to PurL.</text>
</comment>
<dbReference type="EC" id="3.5.1.2" evidence="8"/>
<keyword evidence="6 8" id="KW-0067">ATP-binding</keyword>
<dbReference type="InterPro" id="IPR029062">
    <property type="entry name" value="Class_I_gatase-like"/>
</dbReference>
<dbReference type="Gene3D" id="3.40.50.880">
    <property type="match status" value="1"/>
</dbReference>
<evidence type="ECO:0000256" key="7">
    <source>
        <dbReference type="ARBA" id="ARBA00022962"/>
    </source>
</evidence>
<dbReference type="SUPFAM" id="SSF52317">
    <property type="entry name" value="Class I glutamine amidotransferase-like"/>
    <property type="match status" value="1"/>
</dbReference>
<evidence type="ECO:0000256" key="2">
    <source>
        <dbReference type="ARBA" id="ARBA00022598"/>
    </source>
</evidence>
<reference evidence="9 10" key="1">
    <citation type="submission" date="2018-04" db="EMBL/GenBank/DDBJ databases">
        <title>Genomic Encyclopedia of Archaeal and Bacterial Type Strains, Phase II (KMG-II): from individual species to whole genera.</title>
        <authorList>
            <person name="Goeker M."/>
        </authorList>
    </citation>
    <scope>NUCLEOTIDE SEQUENCE [LARGE SCALE GENOMIC DNA]</scope>
    <source>
        <strain evidence="9 10">DSM 26809</strain>
    </source>
</reference>
<evidence type="ECO:0000256" key="1">
    <source>
        <dbReference type="ARBA" id="ARBA00022490"/>
    </source>
</evidence>
<keyword evidence="3 8" id="KW-0547">Nucleotide-binding</keyword>
<dbReference type="OrthoDB" id="9804441at2"/>
<name>A0A2T5JCK8_9SPHI</name>
<proteinExistence type="inferred from homology"/>
<dbReference type="PANTHER" id="PTHR47552:SF1">
    <property type="entry name" value="PHOSPHORIBOSYLFORMYLGLYCINAMIDINE SYNTHASE SUBUNIT PURQ"/>
    <property type="match status" value="1"/>
</dbReference>
<dbReference type="RefSeq" id="WP_107827427.1">
    <property type="nucleotide sequence ID" value="NZ_CP160205.1"/>
</dbReference>
<dbReference type="SMART" id="SM01211">
    <property type="entry name" value="GATase_5"/>
    <property type="match status" value="1"/>
</dbReference>
<comment type="subcellular location">
    <subcellularLocation>
        <location evidence="8">Cytoplasm</location>
    </subcellularLocation>
</comment>
<dbReference type="NCBIfam" id="NF002957">
    <property type="entry name" value="PRK03619.1"/>
    <property type="match status" value="1"/>
</dbReference>
<keyword evidence="4 8" id="KW-0658">Purine biosynthesis</keyword>
<comment type="subunit">
    <text evidence="8">Part of the FGAM synthase complex composed of 1 PurL, 1 PurQ and 2 PurS subunits.</text>
</comment>
<dbReference type="InterPro" id="IPR010075">
    <property type="entry name" value="PRibForGlyAmidine_synth_PurQ"/>
</dbReference>
<gene>
    <name evidence="8" type="primary">purQ</name>
    <name evidence="9" type="ORF">C8P68_102325</name>
</gene>
<dbReference type="GO" id="GO:0005524">
    <property type="term" value="F:ATP binding"/>
    <property type="evidence" value="ECO:0007669"/>
    <property type="project" value="UniProtKB-KW"/>
</dbReference>
<comment type="catalytic activity">
    <reaction evidence="8">
        <text>L-glutamine + H2O = L-glutamate + NH4(+)</text>
        <dbReference type="Rhea" id="RHEA:15889"/>
        <dbReference type="ChEBI" id="CHEBI:15377"/>
        <dbReference type="ChEBI" id="CHEBI:28938"/>
        <dbReference type="ChEBI" id="CHEBI:29985"/>
        <dbReference type="ChEBI" id="CHEBI:58359"/>
        <dbReference type="EC" id="3.5.1.2"/>
    </reaction>
</comment>
<keyword evidence="5 8" id="KW-0378">Hydrolase</keyword>
<dbReference type="PANTHER" id="PTHR47552">
    <property type="entry name" value="PHOSPHORIBOSYLFORMYLGLYCINAMIDINE SYNTHASE SUBUNIT PURQ"/>
    <property type="match status" value="1"/>
</dbReference>
<dbReference type="EC" id="6.3.5.3" evidence="8"/>
<keyword evidence="1 8" id="KW-0963">Cytoplasm</keyword>
<evidence type="ECO:0000256" key="6">
    <source>
        <dbReference type="ARBA" id="ARBA00022840"/>
    </source>
</evidence>
<comment type="catalytic activity">
    <reaction evidence="8">
        <text>N(2)-formyl-N(1)-(5-phospho-beta-D-ribosyl)glycinamide + L-glutamine + ATP + H2O = 2-formamido-N(1)-(5-O-phospho-beta-D-ribosyl)acetamidine + L-glutamate + ADP + phosphate + H(+)</text>
        <dbReference type="Rhea" id="RHEA:17129"/>
        <dbReference type="ChEBI" id="CHEBI:15377"/>
        <dbReference type="ChEBI" id="CHEBI:15378"/>
        <dbReference type="ChEBI" id="CHEBI:29985"/>
        <dbReference type="ChEBI" id="CHEBI:30616"/>
        <dbReference type="ChEBI" id="CHEBI:43474"/>
        <dbReference type="ChEBI" id="CHEBI:58359"/>
        <dbReference type="ChEBI" id="CHEBI:147286"/>
        <dbReference type="ChEBI" id="CHEBI:147287"/>
        <dbReference type="ChEBI" id="CHEBI:456216"/>
        <dbReference type="EC" id="6.3.5.3"/>
    </reaction>
</comment>
<sequence>MKFGVVTFPGSNCDEDLIHVLEKIMGQQVVRLWHKEHNLQGADFILLPGGFSYGDYLRSGAIARFSPIMQEVIQFAGKGGKVMGICNGFQILTEAGLLPGALLHNNNRKFICRNTYLKVQTQNSLVTAGIDPQAALKIPIAHGEGNYFADADVLKALNDNDQVLFRYCDESGNITPDANPNGSLENIAGVCSKERNVFGMMPHPERAADSLLSNQDGLAIFESILSIANA</sequence>
<comment type="caution">
    <text evidence="9">The sequence shown here is derived from an EMBL/GenBank/DDBJ whole genome shotgun (WGS) entry which is preliminary data.</text>
</comment>
<dbReference type="NCBIfam" id="TIGR01737">
    <property type="entry name" value="FGAM_synth_I"/>
    <property type="match status" value="1"/>
</dbReference>
<feature type="active site" description="Nucleophile" evidence="8">
    <location>
        <position position="86"/>
    </location>
</feature>
<dbReference type="AlphaFoldDB" id="A0A2T5JCK8"/>
<keyword evidence="10" id="KW-1185">Reference proteome</keyword>
<protein>
    <recommendedName>
        <fullName evidence="8">Phosphoribosylformylglycinamidine synthase subunit PurQ</fullName>
        <shortName evidence="8">FGAM synthase</shortName>
        <ecNumber evidence="8">6.3.5.3</ecNumber>
    </recommendedName>
    <alternativeName>
        <fullName evidence="8">Formylglycinamide ribonucleotide amidotransferase subunit I</fullName>
        <shortName evidence="8">FGAR amidotransferase I</shortName>
        <shortName evidence="8">FGAR-AT I</shortName>
    </alternativeName>
    <alternativeName>
        <fullName evidence="8">Glutaminase PurQ</fullName>
        <ecNumber evidence="8">3.5.1.2</ecNumber>
    </alternativeName>
    <alternativeName>
        <fullName evidence="8">Phosphoribosylformylglycinamidine synthase subunit I</fullName>
    </alternativeName>
</protein>
<keyword evidence="2 8" id="KW-0436">Ligase</keyword>
<dbReference type="Pfam" id="PF13507">
    <property type="entry name" value="GATase_5"/>
    <property type="match status" value="1"/>
</dbReference>
<accession>A0A2T5JCK8</accession>
<dbReference type="EMBL" id="QAOQ01000002">
    <property type="protein sequence ID" value="PTQ99501.1"/>
    <property type="molecule type" value="Genomic_DNA"/>
</dbReference>
<evidence type="ECO:0000313" key="10">
    <source>
        <dbReference type="Proteomes" id="UP000244168"/>
    </source>
</evidence>
<feature type="active site" evidence="8">
    <location>
        <position position="205"/>
    </location>
</feature>
<evidence type="ECO:0000256" key="3">
    <source>
        <dbReference type="ARBA" id="ARBA00022741"/>
    </source>
</evidence>
<comment type="pathway">
    <text evidence="8">Purine metabolism; IMP biosynthesis via de novo pathway; 5-amino-1-(5-phospho-D-ribosyl)imidazole from N(2)-formyl-N(1)-(5-phospho-D-ribosyl)glycinamide: step 1/2.</text>
</comment>
<organism evidence="9 10">
    <name type="scientific">Mucilaginibacter yixingensis</name>
    <dbReference type="NCBI Taxonomy" id="1295612"/>
    <lineage>
        <taxon>Bacteria</taxon>
        <taxon>Pseudomonadati</taxon>
        <taxon>Bacteroidota</taxon>
        <taxon>Sphingobacteriia</taxon>
        <taxon>Sphingobacteriales</taxon>
        <taxon>Sphingobacteriaceae</taxon>
        <taxon>Mucilaginibacter</taxon>
    </lineage>
</organism>
<dbReference type="UniPathway" id="UPA00074">
    <property type="reaction ID" value="UER00128"/>
</dbReference>
<dbReference type="PIRSF" id="PIRSF001586">
    <property type="entry name" value="FGAM_synth_I"/>
    <property type="match status" value="1"/>
</dbReference>
<feature type="active site" evidence="8">
    <location>
        <position position="203"/>
    </location>
</feature>
<dbReference type="CDD" id="cd01740">
    <property type="entry name" value="GATase1_FGAR_AT"/>
    <property type="match status" value="1"/>
</dbReference>
<dbReference type="GO" id="GO:0005737">
    <property type="term" value="C:cytoplasm"/>
    <property type="evidence" value="ECO:0007669"/>
    <property type="project" value="UniProtKB-SubCell"/>
</dbReference>
<evidence type="ECO:0000256" key="5">
    <source>
        <dbReference type="ARBA" id="ARBA00022801"/>
    </source>
</evidence>
<dbReference type="GO" id="GO:0004359">
    <property type="term" value="F:glutaminase activity"/>
    <property type="evidence" value="ECO:0007669"/>
    <property type="project" value="UniProtKB-EC"/>
</dbReference>
<dbReference type="GO" id="GO:0006189">
    <property type="term" value="P:'de novo' IMP biosynthetic process"/>
    <property type="evidence" value="ECO:0007669"/>
    <property type="project" value="UniProtKB-UniRule"/>
</dbReference>
<dbReference type="Proteomes" id="UP000244168">
    <property type="component" value="Unassembled WGS sequence"/>
</dbReference>
<evidence type="ECO:0000256" key="8">
    <source>
        <dbReference type="HAMAP-Rule" id="MF_00421"/>
    </source>
</evidence>
<evidence type="ECO:0000313" key="9">
    <source>
        <dbReference type="EMBL" id="PTQ99501.1"/>
    </source>
</evidence>
<dbReference type="GO" id="GO:0004642">
    <property type="term" value="F:phosphoribosylformylglycinamidine synthase activity"/>
    <property type="evidence" value="ECO:0007669"/>
    <property type="project" value="UniProtKB-UniRule"/>
</dbReference>
<keyword evidence="7 8" id="KW-0315">Glutamine amidotransferase</keyword>
<dbReference type="HAMAP" id="MF_00421">
    <property type="entry name" value="PurQ"/>
    <property type="match status" value="1"/>
</dbReference>
<evidence type="ECO:0000256" key="4">
    <source>
        <dbReference type="ARBA" id="ARBA00022755"/>
    </source>
</evidence>
<dbReference type="PROSITE" id="PS51273">
    <property type="entry name" value="GATASE_TYPE_1"/>
    <property type="match status" value="1"/>
</dbReference>